<sequence>MLFDGVDTGERKYLGSCFSLLEPMVFVTAAHCIEGVPLERLRVNHHGGPPPDLFTAVQRIEWVLEADLAVFQTDAPGARWAAPFSRVKYAADFGEEVCAFGYPVDLISPISVKVTPRFFRGTVLRPFLFERDGRRYSAFELSFACPPGLSGGPLFLAEDPATVIGVVTENFETIAVRDEVVEEKRPGEVVRHEARHVITFGVAANIFSACDAIEKILGRRLPDPEP</sequence>
<dbReference type="Pfam" id="PF13365">
    <property type="entry name" value="Trypsin_2"/>
    <property type="match status" value="1"/>
</dbReference>
<proteinExistence type="predicted"/>
<protein>
    <submittedName>
        <fullName evidence="1">Trypsin-like peptidase domain-containing protein</fullName>
    </submittedName>
</protein>
<dbReference type="Gene3D" id="2.40.10.120">
    <property type="match status" value="1"/>
</dbReference>
<organism evidence="1 2">
    <name type="scientific">Eiseniibacteriota bacterium</name>
    <dbReference type="NCBI Taxonomy" id="2212470"/>
    <lineage>
        <taxon>Bacteria</taxon>
        <taxon>Candidatus Eiseniibacteriota</taxon>
    </lineage>
</organism>
<feature type="non-terminal residue" evidence="1">
    <location>
        <position position="226"/>
    </location>
</feature>
<dbReference type="EMBL" id="VBOW01000029">
    <property type="protein sequence ID" value="TMQ58830.1"/>
    <property type="molecule type" value="Genomic_DNA"/>
</dbReference>
<evidence type="ECO:0000313" key="2">
    <source>
        <dbReference type="Proteomes" id="UP000316852"/>
    </source>
</evidence>
<dbReference type="AlphaFoldDB" id="A0A538T5C4"/>
<dbReference type="Proteomes" id="UP000316852">
    <property type="component" value="Unassembled WGS sequence"/>
</dbReference>
<evidence type="ECO:0000313" key="1">
    <source>
        <dbReference type="EMBL" id="TMQ58830.1"/>
    </source>
</evidence>
<dbReference type="InterPro" id="IPR009003">
    <property type="entry name" value="Peptidase_S1_PA"/>
</dbReference>
<comment type="caution">
    <text evidence="1">The sequence shown here is derived from an EMBL/GenBank/DDBJ whole genome shotgun (WGS) entry which is preliminary data.</text>
</comment>
<dbReference type="SUPFAM" id="SSF50494">
    <property type="entry name" value="Trypsin-like serine proteases"/>
    <property type="match status" value="1"/>
</dbReference>
<reference evidence="1 2" key="1">
    <citation type="journal article" date="2019" name="Nat. Microbiol.">
        <title>Mediterranean grassland soil C-N compound turnover is dependent on rainfall and depth, and is mediated by genomically divergent microorganisms.</title>
        <authorList>
            <person name="Diamond S."/>
            <person name="Andeer P.F."/>
            <person name="Li Z."/>
            <person name="Crits-Christoph A."/>
            <person name="Burstein D."/>
            <person name="Anantharaman K."/>
            <person name="Lane K.R."/>
            <person name="Thomas B.C."/>
            <person name="Pan C."/>
            <person name="Northen T.R."/>
            <person name="Banfield J.F."/>
        </authorList>
    </citation>
    <scope>NUCLEOTIDE SEQUENCE [LARGE SCALE GENOMIC DNA]</scope>
    <source>
        <strain evidence="1">WS_6</strain>
    </source>
</reference>
<gene>
    <name evidence="1" type="ORF">E6K76_06820</name>
</gene>
<accession>A0A538T5C4</accession>
<name>A0A538T5C4_UNCEI</name>